<protein>
    <submittedName>
        <fullName evidence="1">Uncharacterized protein</fullName>
    </submittedName>
</protein>
<accession>A0A0E9R4W9</accession>
<reference evidence="1" key="1">
    <citation type="submission" date="2014-11" db="EMBL/GenBank/DDBJ databases">
        <authorList>
            <person name="Amaro Gonzalez C."/>
        </authorList>
    </citation>
    <scope>NUCLEOTIDE SEQUENCE</scope>
</reference>
<organism evidence="1">
    <name type="scientific">Anguilla anguilla</name>
    <name type="common">European freshwater eel</name>
    <name type="synonym">Muraena anguilla</name>
    <dbReference type="NCBI Taxonomy" id="7936"/>
    <lineage>
        <taxon>Eukaryota</taxon>
        <taxon>Metazoa</taxon>
        <taxon>Chordata</taxon>
        <taxon>Craniata</taxon>
        <taxon>Vertebrata</taxon>
        <taxon>Euteleostomi</taxon>
        <taxon>Actinopterygii</taxon>
        <taxon>Neopterygii</taxon>
        <taxon>Teleostei</taxon>
        <taxon>Anguilliformes</taxon>
        <taxon>Anguillidae</taxon>
        <taxon>Anguilla</taxon>
    </lineage>
</organism>
<proteinExistence type="predicted"/>
<name>A0A0E9R4W9_ANGAN</name>
<sequence>MSKCDTGLIFGEALQCKG</sequence>
<dbReference type="AlphaFoldDB" id="A0A0E9R4W9"/>
<reference evidence="1" key="2">
    <citation type="journal article" date="2015" name="Fish Shellfish Immunol.">
        <title>Early steps in the European eel (Anguilla anguilla)-Vibrio vulnificus interaction in the gills: Role of the RtxA13 toxin.</title>
        <authorList>
            <person name="Callol A."/>
            <person name="Pajuelo D."/>
            <person name="Ebbesson L."/>
            <person name="Teles M."/>
            <person name="MacKenzie S."/>
            <person name="Amaro C."/>
        </authorList>
    </citation>
    <scope>NUCLEOTIDE SEQUENCE</scope>
</reference>
<dbReference type="EMBL" id="GBXM01084366">
    <property type="protein sequence ID" value="JAH24211.1"/>
    <property type="molecule type" value="Transcribed_RNA"/>
</dbReference>
<evidence type="ECO:0000313" key="1">
    <source>
        <dbReference type="EMBL" id="JAH24211.1"/>
    </source>
</evidence>